<gene>
    <name evidence="1" type="ORF">LCGC14_2909870</name>
</gene>
<accession>A0A0F8ZZL9</accession>
<reference evidence="1" key="1">
    <citation type="journal article" date="2015" name="Nature">
        <title>Complex archaea that bridge the gap between prokaryotes and eukaryotes.</title>
        <authorList>
            <person name="Spang A."/>
            <person name="Saw J.H."/>
            <person name="Jorgensen S.L."/>
            <person name="Zaremba-Niedzwiedzka K."/>
            <person name="Martijn J."/>
            <person name="Lind A.E."/>
            <person name="van Eijk R."/>
            <person name="Schleper C."/>
            <person name="Guy L."/>
            <person name="Ettema T.J."/>
        </authorList>
    </citation>
    <scope>NUCLEOTIDE SEQUENCE</scope>
</reference>
<protein>
    <submittedName>
        <fullName evidence="1">Uncharacterized protein</fullName>
    </submittedName>
</protein>
<feature type="non-terminal residue" evidence="1">
    <location>
        <position position="1"/>
    </location>
</feature>
<dbReference type="Gene3D" id="2.40.50.100">
    <property type="match status" value="1"/>
</dbReference>
<dbReference type="SUPFAM" id="SSF111369">
    <property type="entry name" value="HlyD-like secretion proteins"/>
    <property type="match status" value="1"/>
</dbReference>
<name>A0A0F8ZZL9_9ZZZZ</name>
<sequence>FAMNYNHPYSEMSRQYFVTTPIVPTVSGKAIEVPVTGNVLLEKGDVLFKIDPIPYQNKVASLKARLKAEGSL</sequence>
<dbReference type="EMBL" id="LAZR01057549">
    <property type="protein sequence ID" value="KKK71844.1"/>
    <property type="molecule type" value="Genomic_DNA"/>
</dbReference>
<comment type="caution">
    <text evidence="1">The sequence shown here is derived from an EMBL/GenBank/DDBJ whole genome shotgun (WGS) entry which is preliminary data.</text>
</comment>
<dbReference type="AlphaFoldDB" id="A0A0F8ZZL9"/>
<evidence type="ECO:0000313" key="1">
    <source>
        <dbReference type="EMBL" id="KKK71844.1"/>
    </source>
</evidence>
<organism evidence="1">
    <name type="scientific">marine sediment metagenome</name>
    <dbReference type="NCBI Taxonomy" id="412755"/>
    <lineage>
        <taxon>unclassified sequences</taxon>
        <taxon>metagenomes</taxon>
        <taxon>ecological metagenomes</taxon>
    </lineage>
</organism>
<proteinExistence type="predicted"/>